<evidence type="ECO:0000313" key="1">
    <source>
        <dbReference type="EMBL" id="SVA83840.1"/>
    </source>
</evidence>
<dbReference type="EMBL" id="UINC01019823">
    <property type="protein sequence ID" value="SVA83840.1"/>
    <property type="molecule type" value="Genomic_DNA"/>
</dbReference>
<feature type="non-terminal residue" evidence="1">
    <location>
        <position position="26"/>
    </location>
</feature>
<proteinExistence type="predicted"/>
<gene>
    <name evidence="1" type="ORF">METZ01_LOCUS136694</name>
</gene>
<protein>
    <submittedName>
        <fullName evidence="1">Uncharacterized protein</fullName>
    </submittedName>
</protein>
<organism evidence="1">
    <name type="scientific">marine metagenome</name>
    <dbReference type="NCBI Taxonomy" id="408172"/>
    <lineage>
        <taxon>unclassified sequences</taxon>
        <taxon>metagenomes</taxon>
        <taxon>ecological metagenomes</taxon>
    </lineage>
</organism>
<sequence length="26" mass="2909">MNRKALGKGIEALIPNFEKGTSEEEF</sequence>
<reference evidence="1" key="1">
    <citation type="submission" date="2018-05" db="EMBL/GenBank/DDBJ databases">
        <authorList>
            <person name="Lanie J.A."/>
            <person name="Ng W.-L."/>
            <person name="Kazmierczak K.M."/>
            <person name="Andrzejewski T.M."/>
            <person name="Davidsen T.M."/>
            <person name="Wayne K.J."/>
            <person name="Tettelin H."/>
            <person name="Glass J.I."/>
            <person name="Rusch D."/>
            <person name="Podicherti R."/>
            <person name="Tsui H.-C.T."/>
            <person name="Winkler M.E."/>
        </authorList>
    </citation>
    <scope>NUCLEOTIDE SEQUENCE</scope>
</reference>
<name>A0A381Z3R1_9ZZZZ</name>
<accession>A0A381Z3R1</accession>
<dbReference type="AlphaFoldDB" id="A0A381Z3R1"/>